<evidence type="ECO:0000313" key="4">
    <source>
        <dbReference type="Proteomes" id="UP000682733"/>
    </source>
</evidence>
<protein>
    <submittedName>
        <fullName evidence="3">Uncharacterized protein</fullName>
    </submittedName>
</protein>
<reference evidence="3" key="1">
    <citation type="submission" date="2021-02" db="EMBL/GenBank/DDBJ databases">
        <authorList>
            <person name="Nowell W R."/>
        </authorList>
    </citation>
    <scope>NUCLEOTIDE SEQUENCE</scope>
</reference>
<dbReference type="AlphaFoldDB" id="A0A8S2H733"/>
<accession>A0A8S2H733</accession>
<dbReference type="Proteomes" id="UP000682733">
    <property type="component" value="Unassembled WGS sequence"/>
</dbReference>
<evidence type="ECO:0000256" key="1">
    <source>
        <dbReference type="SAM" id="Coils"/>
    </source>
</evidence>
<name>A0A8S2H733_9BILA</name>
<organism evidence="3 4">
    <name type="scientific">Didymodactylos carnosus</name>
    <dbReference type="NCBI Taxonomy" id="1234261"/>
    <lineage>
        <taxon>Eukaryota</taxon>
        <taxon>Metazoa</taxon>
        <taxon>Spiralia</taxon>
        <taxon>Gnathifera</taxon>
        <taxon>Rotifera</taxon>
        <taxon>Eurotatoria</taxon>
        <taxon>Bdelloidea</taxon>
        <taxon>Philodinida</taxon>
        <taxon>Philodinidae</taxon>
        <taxon>Didymodactylos</taxon>
    </lineage>
</organism>
<evidence type="ECO:0000313" key="2">
    <source>
        <dbReference type="EMBL" id="CAF0823950.1"/>
    </source>
</evidence>
<proteinExistence type="predicted"/>
<keyword evidence="1" id="KW-0175">Coiled coil</keyword>
<dbReference type="EMBL" id="CAJNOK010001668">
    <property type="protein sequence ID" value="CAF0823950.1"/>
    <property type="molecule type" value="Genomic_DNA"/>
</dbReference>
<sequence>MSNSSLQSLMKQIDSVAKANDEIIKQIDIAKNSNNRLDILQYVISQQQDYTKLILTVQEVKRQKYVKQVIDQWHQPIELIAIQDIFNDRLNYRCAHFNDLAQLNKAMFIVVQKYKLFGDTDESKQEIEKFLFNFQSIHDNGLKQIQKQLDAPKSDLEDLKKKIDDINYQIENMANSTQNITFQLKQV</sequence>
<gene>
    <name evidence="2" type="ORF">OVA965_LOCUS5793</name>
    <name evidence="3" type="ORF">TMI583_LOCUS5790</name>
</gene>
<feature type="coiled-coil region" evidence="1">
    <location>
        <begin position="142"/>
        <end position="176"/>
    </location>
</feature>
<dbReference type="EMBL" id="CAJOBA010001668">
    <property type="protein sequence ID" value="CAF3608328.1"/>
    <property type="molecule type" value="Genomic_DNA"/>
</dbReference>
<evidence type="ECO:0000313" key="3">
    <source>
        <dbReference type="EMBL" id="CAF3608328.1"/>
    </source>
</evidence>
<comment type="caution">
    <text evidence="3">The sequence shown here is derived from an EMBL/GenBank/DDBJ whole genome shotgun (WGS) entry which is preliminary data.</text>
</comment>
<dbReference type="Proteomes" id="UP000677228">
    <property type="component" value="Unassembled WGS sequence"/>
</dbReference>